<feature type="signal peptide" evidence="3">
    <location>
        <begin position="1"/>
        <end position="16"/>
    </location>
</feature>
<keyword evidence="5" id="KW-1185">Reference proteome</keyword>
<dbReference type="Proteomes" id="UP001189429">
    <property type="component" value="Unassembled WGS sequence"/>
</dbReference>
<sequence length="519" mass="57493">MTRFAAIALTSIAACALKTEPEQQTSLILPGDDNVRALGQTGKAMSGSDGVFQFSAEVAAAEAAALKAREEAAEAIAAEGANARVSQRQLEAEDRRAESQFMREVKTESMIERVVDQTAHEVDAEDQAVEDMERRLKVMEGQVRRDSDGWQKFQADNPLNDGRGVWVDDRNNEPLKREQKAERQIDQELAREEGNEAKLMVHARKQVESALFKERAYLHMRPKMERETQGRLAQEAEILRKTAIENGTISEDETAQLLDMTKHDLDNITIKLDALAKNKSKDMTAVWIEEKLDGSRSKVSAASAKMLEAIKHMVKTFKDRHTDYDDHQFLGLLSRVLNDTMAEVKIFENTRDYQMTRLDNWDKSNGEKLTSSLANAIQGVTGSLEFRSRLTQIDPARLASMQTNEACFYLTNLVNTAMAPAYQSLAHQKATLDDMSKIVPSVTSKYPAFVQESIGARAAALLDMAYMENLALKEVATNIVQDSEAAPVVMSRLRCAMSGAARSGLAAAAFVAAAAWLAQ</sequence>
<protein>
    <submittedName>
        <fullName evidence="4">Uncharacterized protein</fullName>
    </submittedName>
</protein>
<feature type="chain" id="PRO_5046020545" evidence="3">
    <location>
        <begin position="17"/>
        <end position="519"/>
    </location>
</feature>
<gene>
    <name evidence="4" type="ORF">PCOR1329_LOCUS61076</name>
</gene>
<keyword evidence="3" id="KW-0732">Signal</keyword>
<evidence type="ECO:0000256" key="3">
    <source>
        <dbReference type="SAM" id="SignalP"/>
    </source>
</evidence>
<proteinExistence type="predicted"/>
<evidence type="ECO:0000313" key="5">
    <source>
        <dbReference type="Proteomes" id="UP001189429"/>
    </source>
</evidence>
<evidence type="ECO:0000256" key="1">
    <source>
        <dbReference type="SAM" id="Coils"/>
    </source>
</evidence>
<feature type="compositionally biased region" description="Basic and acidic residues" evidence="2">
    <location>
        <begin position="166"/>
        <end position="184"/>
    </location>
</feature>
<organism evidence="4 5">
    <name type="scientific">Prorocentrum cordatum</name>
    <dbReference type="NCBI Taxonomy" id="2364126"/>
    <lineage>
        <taxon>Eukaryota</taxon>
        <taxon>Sar</taxon>
        <taxon>Alveolata</taxon>
        <taxon>Dinophyceae</taxon>
        <taxon>Prorocentrales</taxon>
        <taxon>Prorocentraceae</taxon>
        <taxon>Prorocentrum</taxon>
    </lineage>
</organism>
<reference evidence="4" key="1">
    <citation type="submission" date="2023-10" db="EMBL/GenBank/DDBJ databases">
        <authorList>
            <person name="Chen Y."/>
            <person name="Shah S."/>
            <person name="Dougan E. K."/>
            <person name="Thang M."/>
            <person name="Chan C."/>
        </authorList>
    </citation>
    <scope>NUCLEOTIDE SEQUENCE [LARGE SCALE GENOMIC DNA]</scope>
</reference>
<comment type="caution">
    <text evidence="4">The sequence shown here is derived from an EMBL/GenBank/DDBJ whole genome shotgun (WGS) entry which is preliminary data.</text>
</comment>
<dbReference type="EMBL" id="CAUYUJ010017674">
    <property type="protein sequence ID" value="CAK0876866.1"/>
    <property type="molecule type" value="Genomic_DNA"/>
</dbReference>
<evidence type="ECO:0000256" key="2">
    <source>
        <dbReference type="SAM" id="MobiDB-lite"/>
    </source>
</evidence>
<name>A0ABN9VTN0_9DINO</name>
<accession>A0ABN9VTN0</accession>
<keyword evidence="1" id="KW-0175">Coiled coil</keyword>
<evidence type="ECO:0000313" key="4">
    <source>
        <dbReference type="EMBL" id="CAK0876866.1"/>
    </source>
</evidence>
<feature type="coiled-coil region" evidence="1">
    <location>
        <begin position="115"/>
        <end position="142"/>
    </location>
</feature>
<feature type="region of interest" description="Disordered" evidence="2">
    <location>
        <begin position="151"/>
        <end position="184"/>
    </location>
</feature>
<dbReference type="PROSITE" id="PS51257">
    <property type="entry name" value="PROKAR_LIPOPROTEIN"/>
    <property type="match status" value="1"/>
</dbReference>